<evidence type="ECO:0000313" key="2">
    <source>
        <dbReference type="EMBL" id="KAK1842867.1"/>
    </source>
</evidence>
<protein>
    <submittedName>
        <fullName evidence="2">Uncharacterized protein</fullName>
    </submittedName>
</protein>
<gene>
    <name evidence="2" type="ORF">CCHR01_14510</name>
</gene>
<organism evidence="2 3">
    <name type="scientific">Colletotrichum chrysophilum</name>
    <dbReference type="NCBI Taxonomy" id="1836956"/>
    <lineage>
        <taxon>Eukaryota</taxon>
        <taxon>Fungi</taxon>
        <taxon>Dikarya</taxon>
        <taxon>Ascomycota</taxon>
        <taxon>Pezizomycotina</taxon>
        <taxon>Sordariomycetes</taxon>
        <taxon>Hypocreomycetidae</taxon>
        <taxon>Glomerellales</taxon>
        <taxon>Glomerellaceae</taxon>
        <taxon>Colletotrichum</taxon>
        <taxon>Colletotrichum gloeosporioides species complex</taxon>
    </lineage>
</organism>
<accession>A0AAD9ECP1</accession>
<keyword evidence="1" id="KW-0472">Membrane</keyword>
<keyword evidence="1" id="KW-1133">Transmembrane helix</keyword>
<comment type="caution">
    <text evidence="2">The sequence shown here is derived from an EMBL/GenBank/DDBJ whole genome shotgun (WGS) entry which is preliminary data.</text>
</comment>
<keyword evidence="3" id="KW-1185">Reference proteome</keyword>
<reference evidence="2" key="1">
    <citation type="submission" date="2023-01" db="EMBL/GenBank/DDBJ databases">
        <title>Colletotrichum chrysophilum M932 genome sequence.</title>
        <authorList>
            <person name="Baroncelli R."/>
        </authorList>
    </citation>
    <scope>NUCLEOTIDE SEQUENCE</scope>
    <source>
        <strain evidence="2">M932</strain>
    </source>
</reference>
<feature type="transmembrane region" description="Helical" evidence="1">
    <location>
        <begin position="12"/>
        <end position="33"/>
    </location>
</feature>
<name>A0AAD9ECP1_9PEZI</name>
<proteinExistence type="predicted"/>
<evidence type="ECO:0000256" key="1">
    <source>
        <dbReference type="SAM" id="Phobius"/>
    </source>
</evidence>
<sequence>MVDEDRTTTSLGHGSLIVSLLLNLAPTAVIYVCRVCRNLESATHRNTTRQLSSALDWAETHVDITIAGLMVAEERRPLDTVHANKTTISMEKDAGVCRVFFANARRQHLMSDSITVLGVDVNRAQLPCSGRPILEVPRGRTFCTMAQEIPCDWMGNKISGYEVAGVILAALAAIFLEYDSSDNACEAAEDSNLPSVITKASDRDIIQSLFFFIGTEMGKDQWYIEPTKLGTSLTRDPKSFYRNIRKQAMQDLPVPLPTILRGNRSITKKRRRVPQTSTYLGQGP</sequence>
<evidence type="ECO:0000313" key="3">
    <source>
        <dbReference type="Proteomes" id="UP001243330"/>
    </source>
</evidence>
<dbReference type="EMBL" id="JAQOWY010000390">
    <property type="protein sequence ID" value="KAK1842867.1"/>
    <property type="molecule type" value="Genomic_DNA"/>
</dbReference>
<dbReference type="AlphaFoldDB" id="A0AAD9ECP1"/>
<keyword evidence="1" id="KW-0812">Transmembrane</keyword>
<dbReference type="Proteomes" id="UP001243330">
    <property type="component" value="Unassembled WGS sequence"/>
</dbReference>